<proteinExistence type="predicted"/>
<evidence type="ECO:0000313" key="2">
    <source>
        <dbReference type="Proteomes" id="UP000683360"/>
    </source>
</evidence>
<dbReference type="EMBL" id="CAJPWZ010001439">
    <property type="protein sequence ID" value="CAG2215279.1"/>
    <property type="molecule type" value="Genomic_DNA"/>
</dbReference>
<dbReference type="AlphaFoldDB" id="A0A8S3SE91"/>
<reference evidence="1" key="1">
    <citation type="submission" date="2021-03" db="EMBL/GenBank/DDBJ databases">
        <authorList>
            <person name="Bekaert M."/>
        </authorList>
    </citation>
    <scope>NUCLEOTIDE SEQUENCE</scope>
</reference>
<organism evidence="1 2">
    <name type="scientific">Mytilus edulis</name>
    <name type="common">Blue mussel</name>
    <dbReference type="NCBI Taxonomy" id="6550"/>
    <lineage>
        <taxon>Eukaryota</taxon>
        <taxon>Metazoa</taxon>
        <taxon>Spiralia</taxon>
        <taxon>Lophotrochozoa</taxon>
        <taxon>Mollusca</taxon>
        <taxon>Bivalvia</taxon>
        <taxon>Autobranchia</taxon>
        <taxon>Pteriomorphia</taxon>
        <taxon>Mytilida</taxon>
        <taxon>Mytiloidea</taxon>
        <taxon>Mytilidae</taxon>
        <taxon>Mytilinae</taxon>
        <taxon>Mytilus</taxon>
    </lineage>
</organism>
<comment type="caution">
    <text evidence="1">The sequence shown here is derived from an EMBL/GenBank/DDBJ whole genome shotgun (WGS) entry which is preliminary data.</text>
</comment>
<accession>A0A8S3SE91</accession>
<protein>
    <submittedName>
        <fullName evidence="1">Uncharacterized protein</fullName>
    </submittedName>
</protein>
<sequence length="159" mass="18236">MKTDENNQFIEIIIIDLVSLKSKTIPLKQELSYESIDLSINKSERYLILRVTILEKEYADIRTLCLRQSGAFLPQSHKHRFYAIDKLQATGELMPCNRVLTKIPHLGEVVCPYQGNVMMVTTGDKVMFWDISTGNCDQRVTKGENLGFIISNRPLEQVM</sequence>
<evidence type="ECO:0000313" key="1">
    <source>
        <dbReference type="EMBL" id="CAG2215279.1"/>
    </source>
</evidence>
<keyword evidence="2" id="KW-1185">Reference proteome</keyword>
<name>A0A8S3SE91_MYTED</name>
<dbReference type="Proteomes" id="UP000683360">
    <property type="component" value="Unassembled WGS sequence"/>
</dbReference>
<gene>
    <name evidence="1" type="ORF">MEDL_29057</name>
</gene>